<evidence type="ECO:0000256" key="2">
    <source>
        <dbReference type="ARBA" id="ARBA00022729"/>
    </source>
</evidence>
<dbReference type="AlphaFoldDB" id="A0A0R0AEM1"/>
<dbReference type="Gene3D" id="3.30.1340.30">
    <property type="match status" value="1"/>
</dbReference>
<dbReference type="PROSITE" id="PS50914">
    <property type="entry name" value="BON"/>
    <property type="match status" value="1"/>
</dbReference>
<dbReference type="GO" id="GO:0042597">
    <property type="term" value="C:periplasmic space"/>
    <property type="evidence" value="ECO:0007669"/>
    <property type="project" value="UniProtKB-SubCell"/>
</dbReference>
<feature type="region of interest" description="Disordered" evidence="6">
    <location>
        <begin position="23"/>
        <end position="47"/>
    </location>
</feature>
<feature type="compositionally biased region" description="Basic and acidic residues" evidence="6">
    <location>
        <begin position="25"/>
        <end position="41"/>
    </location>
</feature>
<name>A0A0R0AEM1_9GAMM</name>
<feature type="signal peptide" evidence="7">
    <location>
        <begin position="1"/>
        <end position="24"/>
    </location>
</feature>
<feature type="chain" id="PRO_5006390654" description="Osmotically-inducible protein Y" evidence="7">
    <location>
        <begin position="25"/>
        <end position="119"/>
    </location>
</feature>
<evidence type="ECO:0000256" key="5">
    <source>
        <dbReference type="ARBA" id="ARBA00070588"/>
    </source>
</evidence>
<dbReference type="PANTHER" id="PTHR34606">
    <property type="entry name" value="BON DOMAIN-CONTAINING PROTEIN"/>
    <property type="match status" value="1"/>
</dbReference>
<keyword evidence="4" id="KW-0574">Periplasm</keyword>
<protein>
    <recommendedName>
        <fullName evidence="5">Osmotically-inducible protein Y</fullName>
    </recommendedName>
</protein>
<evidence type="ECO:0000313" key="10">
    <source>
        <dbReference type="Proteomes" id="UP000050836"/>
    </source>
</evidence>
<accession>A0A0R0AEM1</accession>
<evidence type="ECO:0000256" key="3">
    <source>
        <dbReference type="ARBA" id="ARBA00022737"/>
    </source>
</evidence>
<dbReference type="RefSeq" id="WP_054658361.1">
    <property type="nucleotide sequence ID" value="NZ_BAZI01000070.1"/>
</dbReference>
<comment type="subcellular location">
    <subcellularLocation>
        <location evidence="1">Periplasm</location>
    </subcellularLocation>
</comment>
<dbReference type="InterPro" id="IPR007055">
    <property type="entry name" value="BON_dom"/>
</dbReference>
<evidence type="ECO:0000256" key="1">
    <source>
        <dbReference type="ARBA" id="ARBA00004418"/>
    </source>
</evidence>
<dbReference type="FunFam" id="3.30.1340.30:FF:000001">
    <property type="entry name" value="Molecular chaperone OsmY"/>
    <property type="match status" value="1"/>
</dbReference>
<evidence type="ECO:0000256" key="4">
    <source>
        <dbReference type="ARBA" id="ARBA00022764"/>
    </source>
</evidence>
<keyword evidence="2 7" id="KW-0732">Signal</keyword>
<proteinExistence type="predicted"/>
<evidence type="ECO:0000256" key="6">
    <source>
        <dbReference type="SAM" id="MobiDB-lite"/>
    </source>
</evidence>
<evidence type="ECO:0000256" key="7">
    <source>
        <dbReference type="SAM" id="SignalP"/>
    </source>
</evidence>
<dbReference type="SMART" id="SM00749">
    <property type="entry name" value="BON"/>
    <property type="match status" value="1"/>
</dbReference>
<evidence type="ECO:0000313" key="9">
    <source>
        <dbReference type="EMBL" id="KRG39384.1"/>
    </source>
</evidence>
<evidence type="ECO:0000259" key="8">
    <source>
        <dbReference type="PROSITE" id="PS50914"/>
    </source>
</evidence>
<dbReference type="PANTHER" id="PTHR34606:SF15">
    <property type="entry name" value="BON DOMAIN-CONTAINING PROTEIN"/>
    <property type="match status" value="1"/>
</dbReference>
<organism evidence="9 10">
    <name type="scientific">Stenotrophomonas pictorum JCM 9942</name>
    <dbReference type="NCBI Taxonomy" id="1236960"/>
    <lineage>
        <taxon>Bacteria</taxon>
        <taxon>Pseudomonadati</taxon>
        <taxon>Pseudomonadota</taxon>
        <taxon>Gammaproteobacteria</taxon>
        <taxon>Lysobacterales</taxon>
        <taxon>Lysobacteraceae</taxon>
        <taxon>Stenotrophomonas</taxon>
    </lineage>
</organism>
<dbReference type="InterPro" id="IPR014004">
    <property type="entry name" value="Transpt-assoc_nodulatn_dom_bac"/>
</dbReference>
<dbReference type="Proteomes" id="UP000050836">
    <property type="component" value="Unassembled WGS sequence"/>
</dbReference>
<keyword evidence="10" id="KW-1185">Reference proteome</keyword>
<dbReference type="InterPro" id="IPR051686">
    <property type="entry name" value="Lipoprotein_DolP"/>
</dbReference>
<dbReference type="Pfam" id="PF04972">
    <property type="entry name" value="BON"/>
    <property type="match status" value="1"/>
</dbReference>
<feature type="domain" description="BON" evidence="8">
    <location>
        <begin position="46"/>
        <end position="115"/>
    </location>
</feature>
<reference evidence="9 10" key="1">
    <citation type="submission" date="2015-10" db="EMBL/GenBank/DDBJ databases">
        <title>Genome sequencing and analysis of members of genus Stenotrophomonas.</title>
        <authorList>
            <person name="Patil P.P."/>
            <person name="Midha S."/>
            <person name="Patil P.B."/>
        </authorList>
    </citation>
    <scope>NUCLEOTIDE SEQUENCE [LARGE SCALE GENOMIC DNA]</scope>
    <source>
        <strain evidence="9 10">JCM 9942</strain>
    </source>
</reference>
<dbReference type="OrthoDB" id="8910395at2"/>
<dbReference type="EMBL" id="LLXS01000045">
    <property type="protein sequence ID" value="KRG39384.1"/>
    <property type="molecule type" value="Genomic_DNA"/>
</dbReference>
<keyword evidence="3" id="KW-0677">Repeat</keyword>
<sequence>MNRAKTSRWLLLALLPLGVSTAFAGEDKNPPTEHDKTHAESHQPGSDTWITTKVKADLLATENVPGLEITVETVNGTVMLSGTVNHQSEKDRAIAVARGIKGVKQVDADKLRVVAKPER</sequence>
<gene>
    <name evidence="9" type="ORF">ARC78_01275</name>
</gene>
<comment type="caution">
    <text evidence="9">The sequence shown here is derived from an EMBL/GenBank/DDBJ whole genome shotgun (WGS) entry which is preliminary data.</text>
</comment>